<feature type="transmembrane region" description="Helical" evidence="15">
    <location>
        <begin position="139"/>
        <end position="163"/>
    </location>
</feature>
<evidence type="ECO:0000256" key="5">
    <source>
        <dbReference type="ARBA" id="ARBA00022692"/>
    </source>
</evidence>
<dbReference type="PROSITE" id="PS50262">
    <property type="entry name" value="G_PROTEIN_RECEP_F1_2"/>
    <property type="match status" value="1"/>
</dbReference>
<gene>
    <name evidence="17" type="primary">Mchr1_0</name>
    <name evidence="17" type="ORF">EYF80_041288</name>
</gene>
<evidence type="ECO:0000256" key="3">
    <source>
        <dbReference type="ARBA" id="ARBA00022022"/>
    </source>
</evidence>
<comment type="subcellular location">
    <subcellularLocation>
        <location evidence="1">Cell membrane</location>
        <topology evidence="1">Multi-pass membrane protein</topology>
    </subcellularLocation>
</comment>
<dbReference type="GO" id="GO:0042923">
    <property type="term" value="F:neuropeptide binding"/>
    <property type="evidence" value="ECO:0007669"/>
    <property type="project" value="TreeGrafter"/>
</dbReference>
<feature type="transmembrane region" description="Helical" evidence="15">
    <location>
        <begin position="303"/>
        <end position="327"/>
    </location>
</feature>
<dbReference type="GO" id="GO:0030273">
    <property type="term" value="F:melanin-concentrating hormone receptor activity"/>
    <property type="evidence" value="ECO:0007669"/>
    <property type="project" value="InterPro"/>
</dbReference>
<evidence type="ECO:0000313" key="18">
    <source>
        <dbReference type="Proteomes" id="UP000314294"/>
    </source>
</evidence>
<sequence length="469" mass="52028">MALTTAGTGPIQDLDDVSLLEAQLAILFGREYSSAAYFTKQATDFCQNCETISQNSGLFMDAASISNGVLSVSVFNVYFSVVKFWLSSHIWLFRLVSSQLISQLIDASCRQRAWQPQRASFSMSFCLYASRNGALHCSAILPVIFGIICFLGIMGNCIVIYAIMKKTMSRAKQTVPDIFILNLSIVDLLFLLGMPFLIHQLLGNGTWHFGAAMCTVITALDSNSQIVSTYILTAMTLDRYVATVHPIRFNYIRTPCVAALVIGLVWGLSLLTIIPVWMYAGLMPLSDGLVACALLLPDTVTDIYWFTLYQFFLAFAIPLAVICLVFFKILQHMSTSVAPLPPRSLRVRTRKVTRMAVAICLAFFICWAPYYILQLVHLGVQKPSEAFSYAYNIAISMGYANSCINPFLYIGLNQTFKRLFLRAVRPVNRKFRVNPSTTDGGSVSVRIVPEGARLEPASGEMMPSNMAPQ</sequence>
<organism evidence="17 18">
    <name type="scientific">Liparis tanakae</name>
    <name type="common">Tanaka's snailfish</name>
    <dbReference type="NCBI Taxonomy" id="230148"/>
    <lineage>
        <taxon>Eukaryota</taxon>
        <taxon>Metazoa</taxon>
        <taxon>Chordata</taxon>
        <taxon>Craniata</taxon>
        <taxon>Vertebrata</taxon>
        <taxon>Euteleostomi</taxon>
        <taxon>Actinopterygii</taxon>
        <taxon>Neopterygii</taxon>
        <taxon>Teleostei</taxon>
        <taxon>Neoteleostei</taxon>
        <taxon>Acanthomorphata</taxon>
        <taxon>Eupercaria</taxon>
        <taxon>Perciformes</taxon>
        <taxon>Cottioidei</taxon>
        <taxon>Cottales</taxon>
        <taxon>Liparidae</taxon>
        <taxon>Liparis</taxon>
    </lineage>
</organism>
<dbReference type="FunFam" id="1.20.1070.10:FF:000115">
    <property type="entry name" value="Melanin-concentrating hormone receptor 1"/>
    <property type="match status" value="1"/>
</dbReference>
<feature type="transmembrane region" description="Helical" evidence="15">
    <location>
        <begin position="210"/>
        <end position="235"/>
    </location>
</feature>
<keyword evidence="6 15" id="KW-1133">Transmembrane helix</keyword>
<dbReference type="SUPFAM" id="SSF81321">
    <property type="entry name" value="Family A G protein-coupled receptor-like"/>
    <property type="match status" value="1"/>
</dbReference>
<feature type="transmembrane region" description="Helical" evidence="15">
    <location>
        <begin position="393"/>
        <end position="412"/>
    </location>
</feature>
<dbReference type="PRINTS" id="PR01507">
    <property type="entry name" value="MCH1RECEPTOR"/>
</dbReference>
<evidence type="ECO:0000256" key="7">
    <source>
        <dbReference type="ARBA" id="ARBA00023040"/>
    </source>
</evidence>
<evidence type="ECO:0000259" key="16">
    <source>
        <dbReference type="PROSITE" id="PS50262"/>
    </source>
</evidence>
<keyword evidence="12" id="KW-0807">Transducer</keyword>
<dbReference type="GO" id="GO:0007218">
    <property type="term" value="P:neuropeptide signaling pathway"/>
    <property type="evidence" value="ECO:0007669"/>
    <property type="project" value="InterPro"/>
</dbReference>
<keyword evidence="7" id="KW-0297">G-protein coupled receptor</keyword>
<reference evidence="17 18" key="1">
    <citation type="submission" date="2019-03" db="EMBL/GenBank/DDBJ databases">
        <title>First draft genome of Liparis tanakae, snailfish: a comprehensive survey of snailfish specific genes.</title>
        <authorList>
            <person name="Kim W."/>
            <person name="Song I."/>
            <person name="Jeong J.-H."/>
            <person name="Kim D."/>
            <person name="Kim S."/>
            <person name="Ryu S."/>
            <person name="Song J.Y."/>
            <person name="Lee S.K."/>
        </authorList>
    </citation>
    <scope>NUCLEOTIDE SEQUENCE [LARGE SCALE GENOMIC DNA]</scope>
    <source>
        <tissue evidence="17">Muscle</tissue>
    </source>
</reference>
<dbReference type="PRINTS" id="PR01783">
    <property type="entry name" value="MCHRECEPTOR"/>
</dbReference>
<evidence type="ECO:0000256" key="14">
    <source>
        <dbReference type="ARBA" id="ARBA00033115"/>
    </source>
</evidence>
<keyword evidence="4" id="KW-1003">Cell membrane</keyword>
<evidence type="ECO:0000256" key="13">
    <source>
        <dbReference type="ARBA" id="ARBA00032830"/>
    </source>
</evidence>
<feature type="domain" description="G-protein coupled receptors family 1 profile" evidence="16">
    <location>
        <begin position="155"/>
        <end position="409"/>
    </location>
</feature>
<evidence type="ECO:0000256" key="1">
    <source>
        <dbReference type="ARBA" id="ARBA00004651"/>
    </source>
</evidence>
<dbReference type="Pfam" id="PF00001">
    <property type="entry name" value="7tm_1"/>
    <property type="match status" value="1"/>
</dbReference>
<keyword evidence="8 15" id="KW-0472">Membrane</keyword>
<keyword evidence="10 17" id="KW-0675">Receptor</keyword>
<evidence type="ECO:0000256" key="11">
    <source>
        <dbReference type="ARBA" id="ARBA00023180"/>
    </source>
</evidence>
<feature type="transmembrane region" description="Helical" evidence="15">
    <location>
        <begin position="256"/>
        <end position="280"/>
    </location>
</feature>
<dbReference type="PANTHER" id="PTHR24229">
    <property type="entry name" value="NEUROPEPTIDES RECEPTOR"/>
    <property type="match status" value="1"/>
</dbReference>
<proteinExistence type="predicted"/>
<dbReference type="OrthoDB" id="6076970at2759"/>
<dbReference type="GO" id="GO:0043005">
    <property type="term" value="C:neuron projection"/>
    <property type="evidence" value="ECO:0007669"/>
    <property type="project" value="TreeGrafter"/>
</dbReference>
<evidence type="ECO:0000256" key="15">
    <source>
        <dbReference type="SAM" id="Phobius"/>
    </source>
</evidence>
<evidence type="ECO:0000313" key="17">
    <source>
        <dbReference type="EMBL" id="TNN48500.1"/>
    </source>
</evidence>
<evidence type="ECO:0000256" key="8">
    <source>
        <dbReference type="ARBA" id="ARBA00023136"/>
    </source>
</evidence>
<dbReference type="InterPro" id="IPR000276">
    <property type="entry name" value="GPCR_Rhodpsn"/>
</dbReference>
<evidence type="ECO:0000256" key="2">
    <source>
        <dbReference type="ARBA" id="ARBA00011509"/>
    </source>
</evidence>
<dbReference type="Gene3D" id="1.20.1070.10">
    <property type="entry name" value="Rhodopsin 7-helix transmembrane proteins"/>
    <property type="match status" value="1"/>
</dbReference>
<dbReference type="InterPro" id="IPR017452">
    <property type="entry name" value="GPCR_Rhodpsn_7TM"/>
</dbReference>
<evidence type="ECO:0000256" key="4">
    <source>
        <dbReference type="ARBA" id="ARBA00022475"/>
    </source>
</evidence>
<feature type="transmembrane region" description="Helical" evidence="15">
    <location>
        <begin position="175"/>
        <end position="198"/>
    </location>
</feature>
<comment type="subunit">
    <text evidence="2">Interacts with NCDN.</text>
</comment>
<dbReference type="InterPro" id="IPR004047">
    <property type="entry name" value="MCHR1"/>
</dbReference>
<dbReference type="AlphaFoldDB" id="A0A4Z2G5T5"/>
<evidence type="ECO:0000256" key="9">
    <source>
        <dbReference type="ARBA" id="ARBA00023157"/>
    </source>
</evidence>
<dbReference type="GO" id="GO:0005886">
    <property type="term" value="C:plasma membrane"/>
    <property type="evidence" value="ECO:0007669"/>
    <property type="project" value="UniProtKB-SubCell"/>
</dbReference>
<feature type="transmembrane region" description="Helical" evidence="15">
    <location>
        <begin position="352"/>
        <end position="373"/>
    </location>
</feature>
<evidence type="ECO:0000256" key="10">
    <source>
        <dbReference type="ARBA" id="ARBA00023170"/>
    </source>
</evidence>
<name>A0A4Z2G5T5_9TELE</name>
<dbReference type="Proteomes" id="UP000314294">
    <property type="component" value="Unassembled WGS sequence"/>
</dbReference>
<evidence type="ECO:0000256" key="12">
    <source>
        <dbReference type="ARBA" id="ARBA00023224"/>
    </source>
</evidence>
<accession>A0A4Z2G5T5</accession>
<protein>
    <recommendedName>
        <fullName evidence="3">Melanin-concentrating hormone receptor 1</fullName>
    </recommendedName>
    <alternativeName>
        <fullName evidence="14">G-protein coupled receptor 24</fullName>
    </alternativeName>
    <alternativeName>
        <fullName evidence="13">MCH-1R</fullName>
    </alternativeName>
</protein>
<keyword evidence="11" id="KW-0325">Glycoprotein</keyword>
<keyword evidence="9" id="KW-1015">Disulfide bond</keyword>
<dbReference type="PANTHER" id="PTHR24229:SF90">
    <property type="entry name" value="MELANIN-CONCENTRATING HORMONE RECEPTOR 1"/>
    <property type="match status" value="1"/>
</dbReference>
<keyword evidence="5 15" id="KW-0812">Transmembrane</keyword>
<dbReference type="InterPro" id="IPR008361">
    <property type="entry name" value="MCH_rcpt"/>
</dbReference>
<evidence type="ECO:0000256" key="6">
    <source>
        <dbReference type="ARBA" id="ARBA00022989"/>
    </source>
</evidence>
<dbReference type="EMBL" id="SRLO01000694">
    <property type="protein sequence ID" value="TNN48500.1"/>
    <property type="molecule type" value="Genomic_DNA"/>
</dbReference>
<keyword evidence="18" id="KW-1185">Reference proteome</keyword>
<comment type="caution">
    <text evidence="17">The sequence shown here is derived from an EMBL/GenBank/DDBJ whole genome shotgun (WGS) entry which is preliminary data.</text>
</comment>
<dbReference type="PRINTS" id="PR00237">
    <property type="entry name" value="GPCRRHODOPSN"/>
</dbReference>